<dbReference type="GO" id="GO:0004222">
    <property type="term" value="F:metalloendopeptidase activity"/>
    <property type="evidence" value="ECO:0007669"/>
    <property type="project" value="TreeGrafter"/>
</dbReference>
<dbReference type="Gene3D" id="2.70.70.10">
    <property type="entry name" value="Glucose Permease (Domain IIA)"/>
    <property type="match status" value="1"/>
</dbReference>
<feature type="domain" description="M23ase beta-sheet core" evidence="2">
    <location>
        <begin position="191"/>
        <end position="283"/>
    </location>
</feature>
<dbReference type="Proteomes" id="UP000471031">
    <property type="component" value="Unassembled WGS sequence"/>
</dbReference>
<sequence>MKKSIIPEGGEWILNRRRRRPAPSGESLREPEREIGPEPPKDGMGGGSGGAGGNRWLSRFGLAASRSWFPSDETARWGESPPGRGEASLLRRWLWQTAISLALFAICWQIFQFDQPWARWLQGEVRRVATENVEYEALHEAVLRLGLWTDAAAVTPVFAPAGGGARVGLPVDRPVKGILVQTYGQRGGQFYPGVRIAAPAGSAVTAGVAGKVAVTWVENGGHFVQIAVDDGTVRILGPLESTEVKTGQAVGLETLLGRLARSESDGQAQLYLEVRREGHSVDPFEGEKGGRPQ</sequence>
<dbReference type="InterPro" id="IPR016047">
    <property type="entry name" value="M23ase_b-sheet_dom"/>
</dbReference>
<gene>
    <name evidence="3" type="ORF">GTO89_04410</name>
</gene>
<dbReference type="OrthoDB" id="2986589at2"/>
<organism evidence="3 4">
    <name type="scientific">Heliomicrobium gestii</name>
    <name type="common">Heliobacterium gestii</name>
    <dbReference type="NCBI Taxonomy" id="2699"/>
    <lineage>
        <taxon>Bacteria</taxon>
        <taxon>Bacillati</taxon>
        <taxon>Bacillota</taxon>
        <taxon>Clostridia</taxon>
        <taxon>Eubacteriales</taxon>
        <taxon>Heliobacteriaceae</taxon>
        <taxon>Heliomicrobium</taxon>
    </lineage>
</organism>
<evidence type="ECO:0000313" key="4">
    <source>
        <dbReference type="Proteomes" id="UP000471031"/>
    </source>
</evidence>
<evidence type="ECO:0000256" key="1">
    <source>
        <dbReference type="SAM" id="MobiDB-lite"/>
    </source>
</evidence>
<dbReference type="EMBL" id="WXEX01000003">
    <property type="protein sequence ID" value="MZP42283.1"/>
    <property type="molecule type" value="Genomic_DNA"/>
</dbReference>
<protein>
    <submittedName>
        <fullName evidence="3">Peptidoglycan DD-metalloendopeptidase family protein</fullName>
    </submittedName>
</protein>
<evidence type="ECO:0000259" key="2">
    <source>
        <dbReference type="Pfam" id="PF01551"/>
    </source>
</evidence>
<proteinExistence type="predicted"/>
<dbReference type="Pfam" id="PF01551">
    <property type="entry name" value="Peptidase_M23"/>
    <property type="match status" value="1"/>
</dbReference>
<dbReference type="PANTHER" id="PTHR21666">
    <property type="entry name" value="PEPTIDASE-RELATED"/>
    <property type="match status" value="1"/>
</dbReference>
<accession>A0A845LFK5</accession>
<feature type="region of interest" description="Disordered" evidence="1">
    <location>
        <begin position="16"/>
        <end position="50"/>
    </location>
</feature>
<dbReference type="SUPFAM" id="SSF51261">
    <property type="entry name" value="Duplicated hybrid motif"/>
    <property type="match status" value="1"/>
</dbReference>
<dbReference type="AlphaFoldDB" id="A0A845LFK5"/>
<name>A0A845LFK5_HELGE</name>
<comment type="caution">
    <text evidence="3">The sequence shown here is derived from an EMBL/GenBank/DDBJ whole genome shotgun (WGS) entry which is preliminary data.</text>
</comment>
<keyword evidence="4" id="KW-1185">Reference proteome</keyword>
<dbReference type="CDD" id="cd12797">
    <property type="entry name" value="M23_peptidase"/>
    <property type="match status" value="1"/>
</dbReference>
<reference evidence="3 4" key="1">
    <citation type="submission" date="2020-01" db="EMBL/GenBank/DDBJ databases">
        <title>Whole genome sequence of Heliobacterium gestii DSM 11169.</title>
        <authorList>
            <person name="Kyndt J.A."/>
            <person name="Meyer T.E."/>
        </authorList>
    </citation>
    <scope>NUCLEOTIDE SEQUENCE [LARGE SCALE GENOMIC DNA]</scope>
    <source>
        <strain evidence="3 4">DSM 11169</strain>
    </source>
</reference>
<feature type="compositionally biased region" description="Basic and acidic residues" evidence="1">
    <location>
        <begin position="27"/>
        <end position="41"/>
    </location>
</feature>
<dbReference type="InterPro" id="IPR011055">
    <property type="entry name" value="Dup_hybrid_motif"/>
</dbReference>
<dbReference type="PANTHER" id="PTHR21666:SF270">
    <property type="entry name" value="MUREIN HYDROLASE ACTIVATOR ENVC"/>
    <property type="match status" value="1"/>
</dbReference>
<dbReference type="RefSeq" id="WP_161260858.1">
    <property type="nucleotide sequence ID" value="NZ_JAFBDC010000006.1"/>
</dbReference>
<evidence type="ECO:0000313" key="3">
    <source>
        <dbReference type="EMBL" id="MZP42283.1"/>
    </source>
</evidence>
<dbReference type="InterPro" id="IPR050570">
    <property type="entry name" value="Cell_wall_metabolism_enzyme"/>
</dbReference>